<evidence type="ECO:0000259" key="5">
    <source>
        <dbReference type="Pfam" id="PF23307"/>
    </source>
</evidence>
<evidence type="ECO:0000256" key="2">
    <source>
        <dbReference type="SAM" id="MobiDB-lite"/>
    </source>
</evidence>
<dbReference type="GO" id="GO:0019887">
    <property type="term" value="F:protein kinase regulator activity"/>
    <property type="evidence" value="ECO:0007669"/>
    <property type="project" value="TreeGrafter"/>
</dbReference>
<dbReference type="InterPro" id="IPR057092">
    <property type="entry name" value="SAM_KIDINS220"/>
</dbReference>
<reference evidence="6" key="2">
    <citation type="submission" date="2025-09" db="UniProtKB">
        <authorList>
            <consortium name="Ensembl"/>
        </authorList>
    </citation>
    <scope>IDENTIFICATION</scope>
</reference>
<dbReference type="FunFam" id="1.25.40.20:FF:000126">
    <property type="entry name" value="Kinase D-interacting substrate of 220 kDa"/>
    <property type="match status" value="1"/>
</dbReference>
<dbReference type="Pfam" id="PF07693">
    <property type="entry name" value="KAP_NTPase"/>
    <property type="match status" value="1"/>
</dbReference>
<sequence length="1674" mass="185371">MDTTTSIKMTTLAIQNLFSYVEEENLAAVKAHLDKFKEVDGRSDNGQTPLMLASEQGSLEIVQELIRRGANVNLDDVDCWSALISAAKEGHVEVVKELLENSAYIEHRDMGGWTALTWASYKGRVDVATVLLEAGANPNTTGQQYSVYPIIWAAGRGHAEIVKLLLEHGAKVNCSDKYGTTPLIWAARKGHYDCVMHLLENGADVDQEGANSMTALIVAVKGGYTEVVKELLKRNPNVNMTDKDGNTALMIAAKEGYTEIVQDLLDAGTYVNIPDRSGDTVLIGAVRGGHVEIVRALLHKYADIDIRGQENKTALYWAVEKGNATMVRDILQCNPDTETTTKDSETPLIKATKMRNIEIVELLLDKGAKVSAVDKKGDTPLHIAIRGRSRRLAELLLRNPKDGRLFYRPNKAGETPYNIDCSHQKSILTQIFGARHLSPTESDGDMLGYDLYSSALADILSEPTMQPPICVGLYAQWGSGKSFLLKKLEDEMKTFAGQQVEPLFQFSWLVVLLSLLLCGSVALVLGFTVDPKLAIAISLSILALLYVFFVVVYFGSRREGESWNWAWVISTRLARHIGYLELLLKLMFVNPPELPEQTTRALPVRFLFTDYNRLSSVGGETSMAEMIATLSDACEREFGFLATRLFRVFKTEDTQGKKKWKKTCCIPSFVIFLFILGCLIMGMALLAVFKVDGQNQTVNAVLVSMASVVGLALLLNCRTWWQVTDSVLNSQRKRLHSAANKMHKLKSEGFMKVLKNEVELMAKMAKSIDGFTQNQTRLAVIIDGLDSCEQDKVLQMLDTVRVLFSKGPFISVFASDPHIIIKAINQNLNSVLRDSNINGHDYMRNIVHLPVFLNSRGLSCAKKMCAPAPANGDTGNSEGWHEELDRKLSLNSLGDQTKFGSKTTLNRRDTYRRRQMQRSVTRQMSFDLTKLLVTEDWFSDISPQTMRRLLNIVSVTGRLLRANQISFNWDRLASWINLTEQWPYRTSWLILYLEETDGIPDQTTLKTIYERISKNIPTTKDVEPLLEIDGDVRSFEVFLSSRTPVLAARDIRTFLPCTVNLDPKLREIIADVRAAREQVNMGGVSYPTLPLQEVRPISVYSQQSSACSPTASYNGPFNPPGVSPQPHSAYFSGMAGPQHPFYNRGSASVVSGTPSMLLSSMSTDVVCERVKLIDGIDQSMLSQYTATIKKANINGRVLSQCNIDELKKEMNMNFGDWQLFRTTVIELRHVENHILHEEAPSEQGSSMVGHVEPCRHNGAPVHGGVVNTDTSPMYNFSLSFEELSNVGLDEPPRHSNPPWMATTHRTPSMSSLNSQESSNEICKLTDKQQAEYRNAYQEYIASMSQIEVGMEKPVPPFVGQLMHSSSEDKKKDGGDQDGRKSVSKRGSGKSGTDNTDYASADTPTLDPITEEDEKVDHGSSKSLLGRKTSGEKVSLFQGADLKLKPGGSLRYQKLTSDDEESEESDNAPLLKDGKKPEPKASDAGDRSLTKGKDYLSDKKDSSDSGVRSNESSPNHSLQDEEADLSQSERANLIELDEENSARKRGLPNSLSGLQDPAIARMSICSEDQCSLLASSPEESWPSSKSYNLNRTPSNTTLNNNTNAQQGNNVRQPTDSSNSTSTTTGMTPGSSTTNTQNENIRVVHLKRGLNPGDPPEILNVSSDTVTFGEERESIL</sequence>
<dbReference type="Ensembl" id="ENSCCRT00000171418.1">
    <property type="protein sequence ID" value="ENSCCRP00000130243.1"/>
    <property type="gene ID" value="ENSCCRG00000050138.2"/>
</dbReference>
<feature type="repeat" description="ANK" evidence="1">
    <location>
        <begin position="45"/>
        <end position="77"/>
    </location>
</feature>
<keyword evidence="7" id="KW-1185">Reference proteome</keyword>
<feature type="region of interest" description="Disordered" evidence="2">
    <location>
        <begin position="1574"/>
        <end position="1637"/>
    </location>
</feature>
<dbReference type="Proteomes" id="UP001108240">
    <property type="component" value="Unplaced"/>
</dbReference>
<feature type="domain" description="KAP NTPase" evidence="4">
    <location>
        <begin position="449"/>
        <end position="959"/>
    </location>
</feature>
<dbReference type="PANTHER" id="PTHR24116:SF2">
    <property type="entry name" value="KINASE D-INTERACTING SUBSTRATE OF 220 KDA B"/>
    <property type="match status" value="1"/>
</dbReference>
<dbReference type="FunFam" id="1.25.40.20:FF:000081">
    <property type="entry name" value="Kinase D-interacting substrate of 220 kDa"/>
    <property type="match status" value="1"/>
</dbReference>
<dbReference type="InterPro" id="IPR052771">
    <property type="entry name" value="Neurotrophin_sig_adaptor"/>
</dbReference>
<dbReference type="FunFam" id="1.25.40.20:FF:000047">
    <property type="entry name" value="Kinase D-interacting substrate of 220 kDa B"/>
    <property type="match status" value="1"/>
</dbReference>
<feature type="compositionally biased region" description="Polar residues" evidence="2">
    <location>
        <begin position="1505"/>
        <end position="1516"/>
    </location>
</feature>
<dbReference type="GO" id="GO:0030165">
    <property type="term" value="F:PDZ domain binding"/>
    <property type="evidence" value="ECO:0007669"/>
    <property type="project" value="TreeGrafter"/>
</dbReference>
<dbReference type="InterPro" id="IPR002110">
    <property type="entry name" value="Ankyrin_rpt"/>
</dbReference>
<feature type="domain" description="Kinase D-interacting substrate of 220 kDa-like SAM" evidence="5">
    <location>
        <begin position="1155"/>
        <end position="1240"/>
    </location>
</feature>
<dbReference type="PROSITE" id="PS50088">
    <property type="entry name" value="ANK_REPEAT"/>
    <property type="match status" value="10"/>
</dbReference>
<evidence type="ECO:0000256" key="3">
    <source>
        <dbReference type="SAM" id="Phobius"/>
    </source>
</evidence>
<dbReference type="Gene3D" id="1.25.40.20">
    <property type="entry name" value="Ankyrin repeat-containing domain"/>
    <property type="match status" value="3"/>
</dbReference>
<feature type="repeat" description="ANK" evidence="1">
    <location>
        <begin position="376"/>
        <end position="399"/>
    </location>
</feature>
<feature type="compositionally biased region" description="Low complexity" evidence="2">
    <location>
        <begin position="1308"/>
        <end position="1320"/>
    </location>
</feature>
<keyword evidence="3" id="KW-1133">Transmembrane helix</keyword>
<dbReference type="Pfam" id="PF12796">
    <property type="entry name" value="Ank_2"/>
    <property type="match status" value="4"/>
</dbReference>
<feature type="compositionally biased region" description="Basic and acidic residues" evidence="2">
    <location>
        <begin position="1365"/>
        <end position="1380"/>
    </location>
</feature>
<feature type="repeat" description="ANK" evidence="1">
    <location>
        <begin position="145"/>
        <end position="177"/>
    </location>
</feature>
<keyword evidence="1" id="KW-0040">ANK repeat</keyword>
<keyword evidence="3" id="KW-0472">Membrane</keyword>
<dbReference type="Pfam" id="PF00023">
    <property type="entry name" value="Ank"/>
    <property type="match status" value="2"/>
</dbReference>
<evidence type="ECO:0000313" key="6">
    <source>
        <dbReference type="Ensembl" id="ENSCCRP00000130243.1"/>
    </source>
</evidence>
<feature type="repeat" description="ANK" evidence="1">
    <location>
        <begin position="343"/>
        <end position="375"/>
    </location>
</feature>
<feature type="repeat" description="ANK" evidence="1">
    <location>
        <begin position="211"/>
        <end position="243"/>
    </location>
</feature>
<dbReference type="Pfam" id="PF23307">
    <property type="entry name" value="SAM_KIDINS220"/>
    <property type="match status" value="1"/>
</dbReference>
<protein>
    <submittedName>
        <fullName evidence="6">Kinase D-interacting substrate 220b</fullName>
    </submittedName>
</protein>
<reference evidence="6" key="1">
    <citation type="submission" date="2025-08" db="UniProtKB">
        <authorList>
            <consortium name="Ensembl"/>
        </authorList>
    </citation>
    <scope>IDENTIFICATION</scope>
</reference>
<organism evidence="6 7">
    <name type="scientific">Cyprinus carpio carpio</name>
    <dbReference type="NCBI Taxonomy" id="630221"/>
    <lineage>
        <taxon>Eukaryota</taxon>
        <taxon>Metazoa</taxon>
        <taxon>Chordata</taxon>
        <taxon>Craniata</taxon>
        <taxon>Vertebrata</taxon>
        <taxon>Euteleostomi</taxon>
        <taxon>Actinopterygii</taxon>
        <taxon>Neopterygii</taxon>
        <taxon>Teleostei</taxon>
        <taxon>Ostariophysi</taxon>
        <taxon>Cypriniformes</taxon>
        <taxon>Cyprinidae</taxon>
        <taxon>Cyprininae</taxon>
        <taxon>Cyprinus</taxon>
    </lineage>
</organism>
<evidence type="ECO:0000259" key="4">
    <source>
        <dbReference type="Pfam" id="PF07693"/>
    </source>
</evidence>
<feature type="repeat" description="ANK" evidence="1">
    <location>
        <begin position="111"/>
        <end position="143"/>
    </location>
</feature>
<feature type="transmembrane region" description="Helical" evidence="3">
    <location>
        <begin position="506"/>
        <end position="526"/>
    </location>
</feature>
<feature type="repeat" description="ANK" evidence="1">
    <location>
        <begin position="277"/>
        <end position="309"/>
    </location>
</feature>
<feature type="transmembrane region" description="Helical" evidence="3">
    <location>
        <begin position="666"/>
        <end position="689"/>
    </location>
</feature>
<evidence type="ECO:0000313" key="7">
    <source>
        <dbReference type="Proteomes" id="UP001108240"/>
    </source>
</evidence>
<proteinExistence type="predicted"/>
<dbReference type="PRINTS" id="PR01415">
    <property type="entry name" value="ANKYRIN"/>
</dbReference>
<accession>A0A9J7ZG89</accession>
<dbReference type="SMART" id="SM00248">
    <property type="entry name" value="ANK"/>
    <property type="match status" value="11"/>
</dbReference>
<dbReference type="InterPro" id="IPR036770">
    <property type="entry name" value="Ankyrin_rpt-contain_sf"/>
</dbReference>
<evidence type="ECO:0000256" key="1">
    <source>
        <dbReference type="PROSITE-ProRule" id="PRU00023"/>
    </source>
</evidence>
<feature type="compositionally biased region" description="Basic and acidic residues" evidence="2">
    <location>
        <begin position="1471"/>
        <end position="1502"/>
    </location>
</feature>
<dbReference type="PROSITE" id="PS50297">
    <property type="entry name" value="ANK_REP_REGION"/>
    <property type="match status" value="9"/>
</dbReference>
<feature type="region of interest" description="Disordered" evidence="2">
    <location>
        <begin position="1291"/>
        <end position="1320"/>
    </location>
</feature>
<feature type="repeat" description="ANK" evidence="1">
    <location>
        <begin position="78"/>
        <end position="110"/>
    </location>
</feature>
<feature type="transmembrane region" description="Helical" evidence="3">
    <location>
        <begin position="533"/>
        <end position="555"/>
    </location>
</feature>
<feature type="transmembrane region" description="Helical" evidence="3">
    <location>
        <begin position="701"/>
        <end position="721"/>
    </location>
</feature>
<dbReference type="SUPFAM" id="SSF48403">
    <property type="entry name" value="Ankyrin repeat"/>
    <property type="match status" value="1"/>
</dbReference>
<dbReference type="InterPro" id="IPR011646">
    <property type="entry name" value="KAP_P-loop"/>
</dbReference>
<feature type="repeat" description="ANK" evidence="1">
    <location>
        <begin position="178"/>
        <end position="210"/>
    </location>
</feature>
<name>A0A9J7ZG89_CYPCA</name>
<keyword evidence="3" id="KW-0812">Transmembrane</keyword>
<dbReference type="FunFam" id="1.25.40.20:FF:000109">
    <property type="entry name" value="Kinase D-interacting substrate of 220 kDa"/>
    <property type="match status" value="1"/>
</dbReference>
<feature type="repeat" description="ANK" evidence="1">
    <location>
        <begin position="244"/>
        <end position="276"/>
    </location>
</feature>
<dbReference type="GeneTree" id="ENSGT00940000156714"/>
<dbReference type="PANTHER" id="PTHR24116">
    <property type="entry name" value="KINASE D-INTERACTING SUBSTRATE OF 220 KDA"/>
    <property type="match status" value="1"/>
</dbReference>
<feature type="region of interest" description="Disordered" evidence="2">
    <location>
        <begin position="1355"/>
        <end position="1553"/>
    </location>
</feature>
<feature type="compositionally biased region" description="Low complexity" evidence="2">
    <location>
        <begin position="1574"/>
        <end position="1634"/>
    </location>
</feature>